<accession>A0A6I4TDR1</accession>
<dbReference type="Proteomes" id="UP000439522">
    <property type="component" value="Unassembled WGS sequence"/>
</dbReference>
<name>A0A6I4TDR1_9SPHN</name>
<dbReference type="Pfam" id="PF19802">
    <property type="entry name" value="DUF6285"/>
    <property type="match status" value="1"/>
</dbReference>
<evidence type="ECO:0000259" key="1">
    <source>
        <dbReference type="Pfam" id="PF19802"/>
    </source>
</evidence>
<proteinExistence type="predicted"/>
<dbReference type="OrthoDB" id="8854461at2"/>
<evidence type="ECO:0000313" key="2">
    <source>
        <dbReference type="EMBL" id="MXO74290.1"/>
    </source>
</evidence>
<dbReference type="InterPro" id="IPR046252">
    <property type="entry name" value="DUF6285"/>
</dbReference>
<dbReference type="AlphaFoldDB" id="A0A6I4TDR1"/>
<reference evidence="2 3" key="1">
    <citation type="submission" date="2019-12" db="EMBL/GenBank/DDBJ databases">
        <title>Genomic-based taxomic classification of the family Erythrobacteraceae.</title>
        <authorList>
            <person name="Xu L."/>
        </authorList>
    </citation>
    <scope>NUCLEOTIDE SEQUENCE [LARGE SCALE GENOMIC DNA]</scope>
    <source>
        <strain evidence="2 3">100921-2</strain>
    </source>
</reference>
<protein>
    <recommendedName>
        <fullName evidence="1">DUF6285 domain-containing protein</fullName>
    </recommendedName>
</protein>
<feature type="domain" description="DUF6285" evidence="1">
    <location>
        <begin position="25"/>
        <end position="108"/>
    </location>
</feature>
<dbReference type="RefSeq" id="WP_160610061.1">
    <property type="nucleotide sequence ID" value="NZ_WTZA01000001.1"/>
</dbReference>
<gene>
    <name evidence="2" type="ORF">GRI40_03510</name>
</gene>
<keyword evidence="3" id="KW-1185">Reference proteome</keyword>
<dbReference type="EMBL" id="WTZA01000001">
    <property type="protein sequence ID" value="MXO74290.1"/>
    <property type="molecule type" value="Genomic_DNA"/>
</dbReference>
<sequence>MLDRPAALLLIAEARRALEHGAAPGFPQKVAANALGIAERELALGPAFERAVRERIGALLGEFGSAGEATEALCAAIRSGTLRLDDSMLIDHLIRTSVAKLAVDQPTYPAYRASRGEGDGGQPRD</sequence>
<organism evidence="2 3">
    <name type="scientific">Tsuneonella aeria</name>
    <dbReference type="NCBI Taxonomy" id="1837929"/>
    <lineage>
        <taxon>Bacteria</taxon>
        <taxon>Pseudomonadati</taxon>
        <taxon>Pseudomonadota</taxon>
        <taxon>Alphaproteobacteria</taxon>
        <taxon>Sphingomonadales</taxon>
        <taxon>Erythrobacteraceae</taxon>
        <taxon>Tsuneonella</taxon>
    </lineage>
</organism>
<comment type="caution">
    <text evidence="2">The sequence shown here is derived from an EMBL/GenBank/DDBJ whole genome shotgun (WGS) entry which is preliminary data.</text>
</comment>
<evidence type="ECO:0000313" key="3">
    <source>
        <dbReference type="Proteomes" id="UP000439522"/>
    </source>
</evidence>